<keyword evidence="2" id="KW-0472">Membrane</keyword>
<comment type="caution">
    <text evidence="4">The sequence shown here is derived from an EMBL/GenBank/DDBJ whole genome shotgun (WGS) entry which is preliminary data.</text>
</comment>
<evidence type="ECO:0000313" key="5">
    <source>
        <dbReference type="Proteomes" id="UP001256673"/>
    </source>
</evidence>
<dbReference type="PANTHER" id="PTHR19372">
    <property type="entry name" value="SULFITE REDUCTASE"/>
    <property type="match status" value="1"/>
</dbReference>
<dbReference type="Gene3D" id="3.90.420.10">
    <property type="entry name" value="Oxidoreductase, molybdopterin-binding domain"/>
    <property type="match status" value="1"/>
</dbReference>
<accession>A0ABU3RXG7</accession>
<reference evidence="4 5" key="1">
    <citation type="submission" date="2023-09" db="EMBL/GenBank/DDBJ databases">
        <title>Microbacterium fusihabitans sp. nov., Microbacterium phycihabitans sp. nov., and Microbacterium cervinum sp. nov., isolated from dried seaweeds of beach.</title>
        <authorList>
            <person name="Lee S.D."/>
        </authorList>
    </citation>
    <scope>NUCLEOTIDE SEQUENCE [LARGE SCALE GENOMIC DNA]</scope>
    <source>
        <strain evidence="4 5">KSW2-21</strain>
    </source>
</reference>
<sequence>MTPASSRRRDLPAIVASIAATVLGAGLGELAAAIVAPTASPFAVIGGGMIDLAPAWAKDLAIDLFGTGDKAALLVGIAVLLLVVAGAAGVLERRKAPWGRVALVAVGVVGAIVSFTRADAGTLSPVPSLIAGAAAALVAGVLIARLRRGRASAASGDDDGVTRRGVLALSGVAVLAGVMATAGSFALSGGARAVSAVRAALRLPSPATTTTVPAAADLGIDGLAPVVTPSADFYRIDTALIVPQVDPATWALRVHGLVEQEVVLRWDDLIALPQKETVATLVCVSNEVGGSLIGTARWLGVPIRDILARAKPTAEADMVLSRSVDGFTASSPLEALTDDRDALLAIGMNGEPLPIEHGFPVRLVVPGMYGYVSATKWVSELEVTRFDRAEGYWTSRGWSERGPVKLQSRIDVPRSGAQVAAGETVIAGVAWQTHVGVSGVEVQVDDGPWQKATLATAISADTWVQWSLPWNAASGSHVIRCRAVSATGETQTSDTAAPAPDGATGWDQRTVSVA</sequence>
<evidence type="ECO:0000256" key="1">
    <source>
        <dbReference type="SAM" id="MobiDB-lite"/>
    </source>
</evidence>
<dbReference type="PROSITE" id="PS51318">
    <property type="entry name" value="TAT"/>
    <property type="match status" value="1"/>
</dbReference>
<dbReference type="EMBL" id="JAWDIU010000004">
    <property type="protein sequence ID" value="MDU0327576.1"/>
    <property type="molecule type" value="Genomic_DNA"/>
</dbReference>
<proteinExistence type="predicted"/>
<dbReference type="PANTHER" id="PTHR19372:SF7">
    <property type="entry name" value="SULFITE OXIDASE, MITOCHONDRIAL"/>
    <property type="match status" value="1"/>
</dbReference>
<dbReference type="Pfam" id="PF00174">
    <property type="entry name" value="Oxidored_molyb"/>
    <property type="match status" value="1"/>
</dbReference>
<keyword evidence="2" id="KW-1133">Transmembrane helix</keyword>
<feature type="transmembrane region" description="Helical" evidence="2">
    <location>
        <begin position="71"/>
        <end position="91"/>
    </location>
</feature>
<feature type="transmembrane region" description="Helical" evidence="2">
    <location>
        <begin position="166"/>
        <end position="187"/>
    </location>
</feature>
<dbReference type="Gene3D" id="2.60.40.650">
    <property type="match status" value="1"/>
</dbReference>
<dbReference type="InterPro" id="IPR006311">
    <property type="entry name" value="TAT_signal"/>
</dbReference>
<protein>
    <submittedName>
        <fullName evidence="4">Molybdopterin-dependent oxidoreductase</fullName>
    </submittedName>
</protein>
<feature type="domain" description="Oxidoreductase molybdopterin-binding" evidence="3">
    <location>
        <begin position="241"/>
        <end position="393"/>
    </location>
</feature>
<dbReference type="SUPFAM" id="SSF81296">
    <property type="entry name" value="E set domains"/>
    <property type="match status" value="1"/>
</dbReference>
<feature type="region of interest" description="Disordered" evidence="1">
    <location>
        <begin position="487"/>
        <end position="514"/>
    </location>
</feature>
<organism evidence="4 5">
    <name type="scientific">Microbacterium algihabitans</name>
    <dbReference type="NCBI Taxonomy" id="3075992"/>
    <lineage>
        <taxon>Bacteria</taxon>
        <taxon>Bacillati</taxon>
        <taxon>Actinomycetota</taxon>
        <taxon>Actinomycetes</taxon>
        <taxon>Micrococcales</taxon>
        <taxon>Microbacteriaceae</taxon>
        <taxon>Microbacterium</taxon>
    </lineage>
</organism>
<dbReference type="InterPro" id="IPR036374">
    <property type="entry name" value="OxRdtase_Mopterin-bd_sf"/>
</dbReference>
<dbReference type="SUPFAM" id="SSF56524">
    <property type="entry name" value="Oxidoreductase molybdopterin-binding domain"/>
    <property type="match status" value="1"/>
</dbReference>
<feature type="transmembrane region" description="Helical" evidence="2">
    <location>
        <begin position="128"/>
        <end position="146"/>
    </location>
</feature>
<feature type="transmembrane region" description="Helical" evidence="2">
    <location>
        <begin position="12"/>
        <end position="36"/>
    </location>
</feature>
<keyword evidence="2" id="KW-0812">Transmembrane</keyword>
<evidence type="ECO:0000256" key="2">
    <source>
        <dbReference type="SAM" id="Phobius"/>
    </source>
</evidence>
<evidence type="ECO:0000259" key="3">
    <source>
        <dbReference type="Pfam" id="PF00174"/>
    </source>
</evidence>
<dbReference type="RefSeq" id="WP_316001644.1">
    <property type="nucleotide sequence ID" value="NZ_JAWDIU010000004.1"/>
</dbReference>
<keyword evidence="5" id="KW-1185">Reference proteome</keyword>
<dbReference type="InterPro" id="IPR000572">
    <property type="entry name" value="OxRdtase_Mopterin-bd_dom"/>
</dbReference>
<gene>
    <name evidence="4" type="ORF">RWH43_12490</name>
</gene>
<name>A0ABU3RXG7_9MICO</name>
<dbReference type="InterPro" id="IPR014756">
    <property type="entry name" value="Ig_E-set"/>
</dbReference>
<dbReference type="Proteomes" id="UP001256673">
    <property type="component" value="Unassembled WGS sequence"/>
</dbReference>
<feature type="transmembrane region" description="Helical" evidence="2">
    <location>
        <begin position="98"/>
        <end position="116"/>
    </location>
</feature>
<evidence type="ECO:0000313" key="4">
    <source>
        <dbReference type="EMBL" id="MDU0327576.1"/>
    </source>
</evidence>